<proteinExistence type="predicted"/>
<evidence type="ECO:0000256" key="9">
    <source>
        <dbReference type="ARBA" id="ARBA00031636"/>
    </source>
</evidence>
<evidence type="ECO:0000313" key="11">
    <source>
        <dbReference type="EMBL" id="QIM10866.1"/>
    </source>
</evidence>
<feature type="transmembrane region" description="Helical" evidence="10">
    <location>
        <begin position="6"/>
        <end position="24"/>
    </location>
</feature>
<evidence type="ECO:0000256" key="2">
    <source>
        <dbReference type="ARBA" id="ARBA00022448"/>
    </source>
</evidence>
<keyword evidence="6 10" id="KW-1133">Transmembrane helix</keyword>
<dbReference type="InterPro" id="IPR050222">
    <property type="entry name" value="MATE_MdtK"/>
</dbReference>
<keyword evidence="2" id="KW-0813">Transport</keyword>
<feature type="transmembrane region" description="Helical" evidence="10">
    <location>
        <begin position="299"/>
        <end position="319"/>
    </location>
</feature>
<feature type="transmembrane region" description="Helical" evidence="10">
    <location>
        <begin position="79"/>
        <end position="100"/>
    </location>
</feature>
<evidence type="ECO:0000256" key="6">
    <source>
        <dbReference type="ARBA" id="ARBA00022989"/>
    </source>
</evidence>
<evidence type="ECO:0000256" key="10">
    <source>
        <dbReference type="SAM" id="Phobius"/>
    </source>
</evidence>
<protein>
    <recommendedName>
        <fullName evidence="9">Multidrug-efflux transporter</fullName>
    </recommendedName>
</protein>
<dbReference type="InterPro" id="IPR002528">
    <property type="entry name" value="MATE_fam"/>
</dbReference>
<dbReference type="GO" id="GO:0005886">
    <property type="term" value="C:plasma membrane"/>
    <property type="evidence" value="ECO:0007669"/>
    <property type="project" value="UniProtKB-SubCell"/>
</dbReference>
<evidence type="ECO:0000256" key="4">
    <source>
        <dbReference type="ARBA" id="ARBA00022475"/>
    </source>
</evidence>
<evidence type="ECO:0000256" key="8">
    <source>
        <dbReference type="ARBA" id="ARBA00023136"/>
    </source>
</evidence>
<dbReference type="PANTHER" id="PTHR43298">
    <property type="entry name" value="MULTIDRUG RESISTANCE PROTEIN NORM-RELATED"/>
    <property type="match status" value="1"/>
</dbReference>
<name>A0A6G8F3T2_9BACT</name>
<evidence type="ECO:0000256" key="1">
    <source>
        <dbReference type="ARBA" id="ARBA00004651"/>
    </source>
</evidence>
<feature type="transmembrane region" description="Helical" evidence="10">
    <location>
        <begin position="267"/>
        <end position="287"/>
    </location>
</feature>
<dbReference type="GO" id="GO:0006811">
    <property type="term" value="P:monoatomic ion transport"/>
    <property type="evidence" value="ECO:0007669"/>
    <property type="project" value="UniProtKB-KW"/>
</dbReference>
<evidence type="ECO:0000256" key="3">
    <source>
        <dbReference type="ARBA" id="ARBA00022449"/>
    </source>
</evidence>
<gene>
    <name evidence="11" type="ORF">Muribac1_0750</name>
</gene>
<comment type="subcellular location">
    <subcellularLocation>
        <location evidence="1">Cell membrane</location>
        <topology evidence="1">Multi-pass membrane protein</topology>
    </subcellularLocation>
</comment>
<reference evidence="11" key="1">
    <citation type="journal article" date="2020" name="J. ISSAAS">
        <title>Lactobacilli and other gastrointestinal microbiota of Peromyscus leucopus, reservoir host for agents of Lyme disease and other zoonoses in North America.</title>
        <authorList>
            <person name="Milovic A."/>
            <person name="Bassam K."/>
            <person name="Shao H."/>
            <person name="Chatzistamou I."/>
            <person name="Tufts D.M."/>
            <person name="Diuk-Wasser M."/>
            <person name="Barbour A.G."/>
        </authorList>
    </citation>
    <scope>NUCLEOTIDE SEQUENCE</scope>
    <source>
        <strain evidence="11">LL71</strain>
    </source>
</reference>
<organism evidence="11">
    <name type="scientific">uncultured Muribaculaceae bacterium</name>
    <dbReference type="NCBI Taxonomy" id="2301481"/>
    <lineage>
        <taxon>Bacteria</taxon>
        <taxon>Pseudomonadati</taxon>
        <taxon>Bacteroidota</taxon>
        <taxon>Bacteroidia</taxon>
        <taxon>Bacteroidales</taxon>
        <taxon>Muribaculaceae</taxon>
        <taxon>environmental samples</taxon>
    </lineage>
</organism>
<feature type="transmembrane region" description="Helical" evidence="10">
    <location>
        <begin position="331"/>
        <end position="349"/>
    </location>
</feature>
<keyword evidence="7" id="KW-0406">Ion transport</keyword>
<accession>A0A6G8F3T2</accession>
<dbReference type="PIRSF" id="PIRSF006603">
    <property type="entry name" value="DinF"/>
    <property type="match status" value="1"/>
</dbReference>
<feature type="transmembrane region" description="Helical" evidence="10">
    <location>
        <begin position="36"/>
        <end position="59"/>
    </location>
</feature>
<keyword evidence="3" id="KW-0050">Antiport</keyword>
<sequence>MLVTQLGIILVSFADTMMVGAYGLNELAASAFVNSLFLIVIVMLLGFAGGVTPLIGALYGKGNHTEGGIMLRASLQVNTIMAISFMVIMSGLYFFLDCFGQDPEILPIARRYYLIILFTLIPMAIFNCFQQTANGTTDTATPMWIILCADTINIIGNYLLIFGKFGCPELGLAGAGISTLVARTFAAITIVAVFAFRKRYKPYWEPLKTSHAGKERRLKVWNTSYPLMIQSGVECGLWSAGAVVSGWFGKVQLGAYQVVNTISQLGFMTYMSFGWAVSIRVANFTGLKDYRSIRKSTYAGLHLILVLCVIASLGFYFFADQLVTLFTSEQAVVAAALPLILPLILYQFCDATQLTYVNALRGTSEVRPLLWISIVGYLVVGIPLLYFMAVTLGLQTVGVYYSFSGALTVTALLLIFVYRRVLKAKECGK</sequence>
<feature type="transmembrane region" description="Helical" evidence="10">
    <location>
        <begin position="369"/>
        <end position="392"/>
    </location>
</feature>
<dbReference type="AlphaFoldDB" id="A0A6G8F3T2"/>
<keyword evidence="4" id="KW-1003">Cell membrane</keyword>
<feature type="transmembrane region" description="Helical" evidence="10">
    <location>
        <begin position="170"/>
        <end position="196"/>
    </location>
</feature>
<dbReference type="EMBL" id="MT002444">
    <property type="protein sequence ID" value="QIM10866.1"/>
    <property type="molecule type" value="Genomic_DNA"/>
</dbReference>
<feature type="transmembrane region" description="Helical" evidence="10">
    <location>
        <begin position="112"/>
        <end position="132"/>
    </location>
</feature>
<evidence type="ECO:0000256" key="7">
    <source>
        <dbReference type="ARBA" id="ARBA00023065"/>
    </source>
</evidence>
<dbReference type="NCBIfam" id="TIGR00797">
    <property type="entry name" value="matE"/>
    <property type="match status" value="1"/>
</dbReference>
<dbReference type="InterPro" id="IPR048279">
    <property type="entry name" value="MdtK-like"/>
</dbReference>
<feature type="transmembrane region" description="Helical" evidence="10">
    <location>
        <begin position="398"/>
        <end position="418"/>
    </location>
</feature>
<keyword evidence="5 10" id="KW-0812">Transmembrane</keyword>
<evidence type="ECO:0000256" key="5">
    <source>
        <dbReference type="ARBA" id="ARBA00022692"/>
    </source>
</evidence>
<dbReference type="GO" id="GO:0015297">
    <property type="term" value="F:antiporter activity"/>
    <property type="evidence" value="ECO:0007669"/>
    <property type="project" value="UniProtKB-KW"/>
</dbReference>
<keyword evidence="8 10" id="KW-0472">Membrane</keyword>
<dbReference type="PANTHER" id="PTHR43298:SF2">
    <property type="entry name" value="FMN_FAD EXPORTER YEEO-RELATED"/>
    <property type="match status" value="1"/>
</dbReference>
<dbReference type="Pfam" id="PF01554">
    <property type="entry name" value="MatE"/>
    <property type="match status" value="2"/>
</dbReference>
<feature type="transmembrane region" description="Helical" evidence="10">
    <location>
        <begin position="144"/>
        <end position="163"/>
    </location>
</feature>
<dbReference type="GO" id="GO:0042910">
    <property type="term" value="F:xenobiotic transmembrane transporter activity"/>
    <property type="evidence" value="ECO:0007669"/>
    <property type="project" value="InterPro"/>
</dbReference>